<organism evidence="9 10">
    <name type="scientific">Dicaeum eximium</name>
    <dbReference type="NCBI Taxonomy" id="667154"/>
    <lineage>
        <taxon>Eukaryota</taxon>
        <taxon>Metazoa</taxon>
        <taxon>Chordata</taxon>
        <taxon>Craniata</taxon>
        <taxon>Vertebrata</taxon>
        <taxon>Euteleostomi</taxon>
        <taxon>Archelosauria</taxon>
        <taxon>Archosauria</taxon>
        <taxon>Dinosauria</taxon>
        <taxon>Saurischia</taxon>
        <taxon>Theropoda</taxon>
        <taxon>Coelurosauria</taxon>
        <taxon>Aves</taxon>
        <taxon>Neognathae</taxon>
        <taxon>Neoaves</taxon>
        <taxon>Telluraves</taxon>
        <taxon>Australaves</taxon>
        <taxon>Passeriformes</taxon>
        <taxon>Passeroidea</taxon>
        <taxon>Dicaeidae</taxon>
        <taxon>Dicaeum</taxon>
    </lineage>
</organism>
<dbReference type="Proteomes" id="UP000523279">
    <property type="component" value="Unassembled WGS sequence"/>
</dbReference>
<dbReference type="PANTHER" id="PTHR23226:SF416">
    <property type="entry name" value="FI01424P"/>
    <property type="match status" value="1"/>
</dbReference>
<dbReference type="GO" id="GO:0008270">
    <property type="term" value="F:zinc ion binding"/>
    <property type="evidence" value="ECO:0007669"/>
    <property type="project" value="UniProtKB-KW"/>
</dbReference>
<dbReference type="PROSITE" id="PS00028">
    <property type="entry name" value="ZINC_FINGER_C2H2_1"/>
    <property type="match status" value="1"/>
</dbReference>
<feature type="domain" description="C2H2-type" evidence="8">
    <location>
        <begin position="27"/>
        <end position="54"/>
    </location>
</feature>
<dbReference type="Gene3D" id="3.30.160.60">
    <property type="entry name" value="Classic Zinc Finger"/>
    <property type="match status" value="1"/>
</dbReference>
<evidence type="ECO:0000256" key="1">
    <source>
        <dbReference type="ARBA" id="ARBA00004123"/>
    </source>
</evidence>
<accession>A0A7K9JUW6</accession>
<keyword evidence="2" id="KW-0479">Metal-binding</keyword>
<evidence type="ECO:0000259" key="8">
    <source>
        <dbReference type="PROSITE" id="PS50157"/>
    </source>
</evidence>
<dbReference type="EMBL" id="VWZP01002989">
    <property type="protein sequence ID" value="NXH41185.1"/>
    <property type="molecule type" value="Genomic_DNA"/>
</dbReference>
<evidence type="ECO:0000313" key="10">
    <source>
        <dbReference type="Proteomes" id="UP000523279"/>
    </source>
</evidence>
<evidence type="ECO:0000256" key="2">
    <source>
        <dbReference type="ARBA" id="ARBA00022723"/>
    </source>
</evidence>
<dbReference type="SUPFAM" id="SSF57667">
    <property type="entry name" value="beta-beta-alpha zinc fingers"/>
    <property type="match status" value="1"/>
</dbReference>
<keyword evidence="4 7" id="KW-0863">Zinc-finger</keyword>
<name>A0A7K9JUW6_9PASE</name>
<evidence type="ECO:0000256" key="3">
    <source>
        <dbReference type="ARBA" id="ARBA00022737"/>
    </source>
</evidence>
<protein>
    <submittedName>
        <fullName evidence="9">ZN497 protein</fullName>
    </submittedName>
</protein>
<proteinExistence type="predicted"/>
<sequence>CGESGRRCSDRSALAEHRSLHAEERPHICGECGDSFQWSSALSVHLRIHRGETP</sequence>
<dbReference type="PROSITE" id="PS50157">
    <property type="entry name" value="ZINC_FINGER_C2H2_2"/>
    <property type="match status" value="2"/>
</dbReference>
<gene>
    <name evidence="9" type="primary">Znf497</name>
    <name evidence="9" type="ORF">DICEXI_R00022</name>
</gene>
<keyword evidence="10" id="KW-1185">Reference proteome</keyword>
<dbReference type="FunFam" id="3.30.160.60:FF:002343">
    <property type="entry name" value="Zinc finger protein 33A"/>
    <property type="match status" value="1"/>
</dbReference>
<comment type="subcellular location">
    <subcellularLocation>
        <location evidence="1">Nucleus</location>
    </subcellularLocation>
</comment>
<dbReference type="GO" id="GO:0000981">
    <property type="term" value="F:DNA-binding transcription factor activity, RNA polymerase II-specific"/>
    <property type="evidence" value="ECO:0007669"/>
    <property type="project" value="TreeGrafter"/>
</dbReference>
<comment type="caution">
    <text evidence="9">The sequence shown here is derived from an EMBL/GenBank/DDBJ whole genome shotgun (WGS) entry which is preliminary data.</text>
</comment>
<evidence type="ECO:0000256" key="7">
    <source>
        <dbReference type="PROSITE-ProRule" id="PRU00042"/>
    </source>
</evidence>
<reference evidence="9 10" key="1">
    <citation type="submission" date="2019-09" db="EMBL/GenBank/DDBJ databases">
        <title>Bird 10,000 Genomes (B10K) Project - Family phase.</title>
        <authorList>
            <person name="Zhang G."/>
        </authorList>
    </citation>
    <scope>NUCLEOTIDE SEQUENCE [LARGE SCALE GENOMIC DNA]</scope>
    <source>
        <strain evidence="9">B10K-DU-001-34</strain>
        <tissue evidence="9">Muscle</tissue>
    </source>
</reference>
<keyword evidence="3" id="KW-0677">Repeat</keyword>
<keyword evidence="5" id="KW-0862">Zinc</keyword>
<evidence type="ECO:0000256" key="6">
    <source>
        <dbReference type="ARBA" id="ARBA00023242"/>
    </source>
</evidence>
<dbReference type="GO" id="GO:0005634">
    <property type="term" value="C:nucleus"/>
    <property type="evidence" value="ECO:0007669"/>
    <property type="project" value="UniProtKB-SubCell"/>
</dbReference>
<dbReference type="InterPro" id="IPR036236">
    <property type="entry name" value="Znf_C2H2_sf"/>
</dbReference>
<dbReference type="PANTHER" id="PTHR23226">
    <property type="entry name" value="ZINC FINGER AND SCAN DOMAIN-CONTAINING"/>
    <property type="match status" value="1"/>
</dbReference>
<feature type="domain" description="C2H2-type" evidence="8">
    <location>
        <begin position="1"/>
        <end position="26"/>
    </location>
</feature>
<dbReference type="AlphaFoldDB" id="A0A7K9JUW6"/>
<keyword evidence="6" id="KW-0539">Nucleus</keyword>
<evidence type="ECO:0000256" key="4">
    <source>
        <dbReference type="ARBA" id="ARBA00022771"/>
    </source>
</evidence>
<dbReference type="InterPro" id="IPR013087">
    <property type="entry name" value="Znf_C2H2_type"/>
</dbReference>
<evidence type="ECO:0000256" key="5">
    <source>
        <dbReference type="ARBA" id="ARBA00022833"/>
    </source>
</evidence>
<feature type="non-terminal residue" evidence="9">
    <location>
        <position position="1"/>
    </location>
</feature>
<evidence type="ECO:0000313" key="9">
    <source>
        <dbReference type="EMBL" id="NXH41185.1"/>
    </source>
</evidence>
<dbReference type="GO" id="GO:0000978">
    <property type="term" value="F:RNA polymerase II cis-regulatory region sequence-specific DNA binding"/>
    <property type="evidence" value="ECO:0007669"/>
    <property type="project" value="TreeGrafter"/>
</dbReference>
<feature type="non-terminal residue" evidence="9">
    <location>
        <position position="54"/>
    </location>
</feature>